<dbReference type="PANTHER" id="PTHR48228:SF5">
    <property type="entry name" value="ALPHA-METHYLACYL-COA RACEMASE"/>
    <property type="match status" value="1"/>
</dbReference>
<evidence type="ECO:0000313" key="2">
    <source>
        <dbReference type="Proteomes" id="UP000004263"/>
    </source>
</evidence>
<dbReference type="PANTHER" id="PTHR48228">
    <property type="entry name" value="SUCCINYL-COA--D-CITRAMALATE COA-TRANSFERASE"/>
    <property type="match status" value="1"/>
</dbReference>
<dbReference type="InterPro" id="IPR003673">
    <property type="entry name" value="CoA-Trfase_fam_III"/>
</dbReference>
<protein>
    <submittedName>
        <fullName evidence="1">Alpha-methylacyl-CoA racemase</fullName>
    </submittedName>
</protein>
<dbReference type="STRING" id="207949.RED65_12509"/>
<dbReference type="EMBL" id="AAQH01000004">
    <property type="protein sequence ID" value="EAT12893.1"/>
    <property type="molecule type" value="Genomic_DNA"/>
</dbReference>
<dbReference type="RefSeq" id="WP_007018783.1">
    <property type="nucleotide sequence ID" value="NZ_CH724118.1"/>
</dbReference>
<dbReference type="Gene3D" id="3.40.50.10540">
    <property type="entry name" value="Crotonobetainyl-coa:carnitine coa-transferase, domain 1"/>
    <property type="match status" value="1"/>
</dbReference>
<sequence length="384" mass="41714">MLEGLKILDFSTLLPGPYASLMLADMGAEVLRIESPTRPDLVRALPPKDSSGQSAAHSYLNRNKKAIALDLKKPQAKGIIEALLQEYDIVIEQFRPGVMARLGLDYDSLKVINPNIIYCSITGYGQTGDLKDRAGHDINYLALSGIADYSRRKGEKPVPQGVQIADIAGGSHHAVMGILAAVYERTQTGAGRHLDISMTDCAFSMNAMFASGYLGGGIEPKAESTMLNGGSFYDYYETHDGRYMSVGSLEPPFLMQLCQALELPDVLAKAGSQKPEDVAFVKGKISDAFKSESFEHWCEVFAKLDCCVEPVLTFAEAAQQSHAKDRGWVTASEDGIEQLSNPILHDHDIQHTGGKIGADTELTLKSLGFDQESINVLKSEKVIA</sequence>
<dbReference type="SUPFAM" id="SSF89796">
    <property type="entry name" value="CoA-transferase family III (CaiB/BaiF)"/>
    <property type="match status" value="1"/>
</dbReference>
<dbReference type="InterPro" id="IPR023606">
    <property type="entry name" value="CoA-Trfase_III_dom_1_sf"/>
</dbReference>
<evidence type="ECO:0000313" key="1">
    <source>
        <dbReference type="EMBL" id="EAT12893.1"/>
    </source>
</evidence>
<dbReference type="HOGENOM" id="CLU_033975_5_1_6"/>
<reference evidence="1 2" key="1">
    <citation type="submission" date="2006-03" db="EMBL/GenBank/DDBJ databases">
        <authorList>
            <person name="Pinhassi J."/>
            <person name="Pedros-Alio C."/>
            <person name="Ferriera S."/>
            <person name="Johnson J."/>
            <person name="Kravitz S."/>
            <person name="Halpern A."/>
            <person name="Remington K."/>
            <person name="Beeson K."/>
            <person name="Tran B."/>
            <person name="Rogers Y.-H."/>
            <person name="Friedman R."/>
            <person name="Venter J.C."/>
        </authorList>
    </citation>
    <scope>NUCLEOTIDE SEQUENCE [LARGE SCALE GENOMIC DNA]</scope>
    <source>
        <strain evidence="1 2">RED65</strain>
    </source>
</reference>
<dbReference type="Pfam" id="PF02515">
    <property type="entry name" value="CoA_transf_3"/>
    <property type="match status" value="1"/>
</dbReference>
<dbReference type="AlphaFoldDB" id="Q1N3I1"/>
<dbReference type="GO" id="GO:0003824">
    <property type="term" value="F:catalytic activity"/>
    <property type="evidence" value="ECO:0007669"/>
    <property type="project" value="InterPro"/>
</dbReference>
<gene>
    <name evidence="1" type="ORF">RED65_12509</name>
</gene>
<comment type="caution">
    <text evidence="1">The sequence shown here is derived from an EMBL/GenBank/DDBJ whole genome shotgun (WGS) entry which is preliminary data.</text>
</comment>
<name>Q1N3I1_9GAMM</name>
<organism evidence="1 2">
    <name type="scientific">Bermanella marisrubri</name>
    <dbReference type="NCBI Taxonomy" id="207949"/>
    <lineage>
        <taxon>Bacteria</taxon>
        <taxon>Pseudomonadati</taxon>
        <taxon>Pseudomonadota</taxon>
        <taxon>Gammaproteobacteria</taxon>
        <taxon>Oceanospirillales</taxon>
        <taxon>Oceanospirillaceae</taxon>
        <taxon>Bermanella</taxon>
    </lineage>
</organism>
<dbReference type="Gene3D" id="3.30.1540.10">
    <property type="entry name" value="formyl-coa transferase, domain 3"/>
    <property type="match status" value="1"/>
</dbReference>
<dbReference type="Proteomes" id="UP000004263">
    <property type="component" value="Unassembled WGS sequence"/>
</dbReference>
<accession>Q1N3I1</accession>
<dbReference type="InterPro" id="IPR050509">
    <property type="entry name" value="CoA-transferase_III"/>
</dbReference>
<proteinExistence type="predicted"/>
<keyword evidence="2" id="KW-1185">Reference proteome</keyword>
<dbReference type="InterPro" id="IPR044855">
    <property type="entry name" value="CoA-Trfase_III_dom3_sf"/>
</dbReference>